<dbReference type="Gene3D" id="1.10.287.70">
    <property type="match status" value="4"/>
</dbReference>
<keyword evidence="14 16" id="KW-0739">Sodium transport</keyword>
<evidence type="ECO:0000256" key="6">
    <source>
        <dbReference type="ARBA" id="ARBA00022737"/>
    </source>
</evidence>
<dbReference type="CDD" id="cd13433">
    <property type="entry name" value="Na_channel_gate"/>
    <property type="match status" value="1"/>
</dbReference>
<dbReference type="GO" id="GO:0005248">
    <property type="term" value="F:voltage-gated sodium channel activity"/>
    <property type="evidence" value="ECO:0007669"/>
    <property type="project" value="InterPro"/>
</dbReference>
<evidence type="ECO:0000256" key="1">
    <source>
        <dbReference type="ARBA" id="ARBA00004651"/>
    </source>
</evidence>
<feature type="transmembrane region" description="Helical" evidence="16">
    <location>
        <begin position="238"/>
        <end position="258"/>
    </location>
</feature>
<feature type="coiled-coil region" evidence="17">
    <location>
        <begin position="76"/>
        <end position="107"/>
    </location>
</feature>
<keyword evidence="7 16" id="KW-0851">Voltage-gated channel</keyword>
<feature type="domain" description="Ion transport" evidence="19">
    <location>
        <begin position="1487"/>
        <end position="1744"/>
    </location>
</feature>
<feature type="transmembrane region" description="Helical" evidence="16">
    <location>
        <begin position="1228"/>
        <end position="1249"/>
    </location>
</feature>
<feature type="transmembrane region" description="Helical" evidence="16">
    <location>
        <begin position="1403"/>
        <end position="1425"/>
    </location>
</feature>
<evidence type="ECO:0000259" key="19">
    <source>
        <dbReference type="Pfam" id="PF00520"/>
    </source>
</evidence>
<feature type="transmembrane region" description="Helical" evidence="16">
    <location>
        <begin position="1477"/>
        <end position="1501"/>
    </location>
</feature>
<dbReference type="FunFam" id="1.10.287.70:FF:000001">
    <property type="entry name" value="Sodium channel protein"/>
    <property type="match status" value="1"/>
</dbReference>
<feature type="domain" description="Ion transport" evidence="19">
    <location>
        <begin position="1166"/>
        <end position="1434"/>
    </location>
</feature>
<dbReference type="PANTHER" id="PTHR10037:SF62">
    <property type="entry name" value="SODIUM CHANNEL PROTEIN 60E"/>
    <property type="match status" value="1"/>
</dbReference>
<dbReference type="InterPro" id="IPR027359">
    <property type="entry name" value="Volt_channel_dom_sf"/>
</dbReference>
<keyword evidence="8 16" id="KW-1133">Transmembrane helix</keyword>
<feature type="transmembrane region" description="Helical" evidence="16">
    <location>
        <begin position="1603"/>
        <end position="1631"/>
    </location>
</feature>
<keyword evidence="5 16" id="KW-0812">Transmembrane</keyword>
<evidence type="ECO:0000256" key="17">
    <source>
        <dbReference type="SAM" id="Coils"/>
    </source>
</evidence>
<dbReference type="EMBL" id="LWCA01000432">
    <property type="protein sequence ID" value="OAF68518.1"/>
    <property type="molecule type" value="Genomic_DNA"/>
</dbReference>
<feature type="region of interest" description="Disordered" evidence="18">
    <location>
        <begin position="1900"/>
        <end position="1932"/>
    </location>
</feature>
<comment type="similarity">
    <text evidence="16">Belongs to the sodium channel (TC 1.A.1.10) family.</text>
</comment>
<keyword evidence="6" id="KW-0677">Repeat</keyword>
<evidence type="ECO:0000256" key="8">
    <source>
        <dbReference type="ARBA" id="ARBA00022989"/>
    </source>
</evidence>
<evidence type="ECO:0000256" key="18">
    <source>
        <dbReference type="SAM" id="MobiDB-lite"/>
    </source>
</evidence>
<feature type="transmembrane region" description="Helical" evidence="16">
    <location>
        <begin position="1283"/>
        <end position="1309"/>
    </location>
</feature>
<dbReference type="GO" id="GO:0001518">
    <property type="term" value="C:voltage-gated sodium channel complex"/>
    <property type="evidence" value="ECO:0007669"/>
    <property type="project" value="UniProtKB-UniRule"/>
</dbReference>
<evidence type="ECO:0000313" key="21">
    <source>
        <dbReference type="EMBL" id="OAF68518.1"/>
    </source>
</evidence>
<evidence type="ECO:0000256" key="12">
    <source>
        <dbReference type="ARBA" id="ARBA00023157"/>
    </source>
</evidence>
<reference evidence="21 22" key="1">
    <citation type="submission" date="2016-04" db="EMBL/GenBank/DDBJ databases">
        <title>The genome of Intoshia linei affirms orthonectids as highly simplified spiralians.</title>
        <authorList>
            <person name="Mikhailov K.V."/>
            <person name="Slusarev G.S."/>
            <person name="Nikitin M.A."/>
            <person name="Logacheva M.D."/>
            <person name="Penin A."/>
            <person name="Aleoshin V."/>
            <person name="Panchin Y.V."/>
        </authorList>
    </citation>
    <scope>NUCLEOTIDE SEQUENCE [LARGE SCALE GENOMIC DNA]</scope>
    <source>
        <strain evidence="21">Intl2013</strain>
        <tissue evidence="21">Whole animal</tissue>
    </source>
</reference>
<comment type="function">
    <text evidence="16">Mediates the voltage-dependent sodium ion permeability of excitable membranes. Assuming opened or closed conformations in response to the voltage difference across the membrane, the protein forms a sodium-selective channel through which Na(+) ions may pass in accordance with their electrochemical gradient.</text>
</comment>
<evidence type="ECO:0000256" key="9">
    <source>
        <dbReference type="ARBA" id="ARBA00023053"/>
    </source>
</evidence>
<feature type="transmembrane region" description="Helical" evidence="16">
    <location>
        <begin position="332"/>
        <end position="351"/>
    </location>
</feature>
<dbReference type="Gene3D" id="1.20.5.1190">
    <property type="entry name" value="iswi atpase"/>
    <property type="match status" value="1"/>
</dbReference>
<evidence type="ECO:0000256" key="3">
    <source>
        <dbReference type="ARBA" id="ARBA00022461"/>
    </source>
</evidence>
<proteinExistence type="inferred from homology"/>
<dbReference type="InterPro" id="IPR043203">
    <property type="entry name" value="VGCC_Ca_Na"/>
</dbReference>
<organism evidence="21 22">
    <name type="scientific">Intoshia linei</name>
    <dbReference type="NCBI Taxonomy" id="1819745"/>
    <lineage>
        <taxon>Eukaryota</taxon>
        <taxon>Metazoa</taxon>
        <taxon>Spiralia</taxon>
        <taxon>Lophotrochozoa</taxon>
        <taxon>Mesozoa</taxon>
        <taxon>Orthonectida</taxon>
        <taxon>Rhopaluridae</taxon>
        <taxon>Intoshia</taxon>
    </lineage>
</organism>
<feature type="transmembrane region" description="Helical" evidence="16">
    <location>
        <begin position="1171"/>
        <end position="1191"/>
    </location>
</feature>
<comment type="subcellular location">
    <subcellularLocation>
        <location evidence="1 16">Cell membrane</location>
        <topology evidence="1 16">Multi-pass membrane protein</topology>
    </subcellularLocation>
</comment>
<keyword evidence="11 16" id="KW-0472">Membrane</keyword>
<evidence type="ECO:0000256" key="7">
    <source>
        <dbReference type="ARBA" id="ARBA00022882"/>
    </source>
</evidence>
<dbReference type="FunFam" id="1.20.120.350:FF:000009">
    <property type="entry name" value="Voltage-dependent T-type calcium channel subunit alpha"/>
    <property type="match status" value="1"/>
</dbReference>
<evidence type="ECO:0000256" key="2">
    <source>
        <dbReference type="ARBA" id="ARBA00022448"/>
    </source>
</evidence>
<dbReference type="Gene3D" id="1.10.238.10">
    <property type="entry name" value="EF-hand"/>
    <property type="match status" value="1"/>
</dbReference>
<keyword evidence="4" id="KW-1003">Cell membrane</keyword>
<keyword evidence="9 16" id="KW-0915">Sodium</keyword>
<evidence type="ECO:0000256" key="4">
    <source>
        <dbReference type="ARBA" id="ARBA00022475"/>
    </source>
</evidence>
<dbReference type="InterPro" id="IPR044564">
    <property type="entry name" value="Na_chnl_inactivation_gate"/>
</dbReference>
<feature type="transmembrane region" description="Helical" evidence="16">
    <location>
        <begin position="208"/>
        <end position="226"/>
    </location>
</feature>
<dbReference type="GO" id="GO:0019228">
    <property type="term" value="P:neuronal action potential"/>
    <property type="evidence" value="ECO:0007669"/>
    <property type="project" value="TreeGrafter"/>
</dbReference>
<feature type="transmembrane region" description="Helical" evidence="16">
    <location>
        <begin position="962"/>
        <end position="987"/>
    </location>
</feature>
<dbReference type="Proteomes" id="UP000078046">
    <property type="component" value="Unassembled WGS sequence"/>
</dbReference>
<dbReference type="FunFam" id="1.20.120.350:FF:000075">
    <property type="entry name" value="Sodium channel protein"/>
    <property type="match status" value="1"/>
</dbReference>
<name>A0A177B2L2_9BILA</name>
<dbReference type="Gene3D" id="1.20.120.350">
    <property type="entry name" value="Voltage-gated potassium channels. Chain C"/>
    <property type="match status" value="4"/>
</dbReference>
<dbReference type="OrthoDB" id="2984333at2759"/>
<dbReference type="GO" id="GO:0086010">
    <property type="term" value="P:membrane depolarization during action potential"/>
    <property type="evidence" value="ECO:0007669"/>
    <property type="project" value="TreeGrafter"/>
</dbReference>
<dbReference type="Pfam" id="PF00520">
    <property type="entry name" value="Ion_trans"/>
    <property type="match status" value="4"/>
</dbReference>
<feature type="compositionally biased region" description="Polar residues" evidence="18">
    <location>
        <begin position="1902"/>
        <end position="1921"/>
    </location>
</feature>
<feature type="transmembrane region" description="Helical" evidence="16">
    <location>
        <begin position="308"/>
        <end position="326"/>
    </location>
</feature>
<sequence length="1932" mass="222350">MPETEKSHDQIRRRRTSMAEIVSEVVDLRRATLINIEQKEDISRKNSILGESFGDISYTKIPDNKKKNQFANQMYTEFTMEKLDEMRERIEAEKKRKEEGKNMYQEAKLVDGELKFDNQEEDDKPERMIALVEGNVLPDCYVEIFPKKLLGKPISEIDPYLSELSFVVISKRFKKFYINRYSASKALFLLSPWTPIRRVALRIATHQLFDYFIILTIITNCIFLTLKENAASVYAEYLFLGIYTLEAIVKISARGLFLNSYTYFRDPWNWLDFIVIASSYIVIVFEVIGNQKSLGNITGLRTFRVLRAFKTFSIVPGLKTIIGALLKSLRWVFEVITLTMFIMMVYSLFTLQVYNGVLRNKCILNKDVFSSDMDWMLHKKIKANWYGSEGDYLLCGNVTGAGKCPQNYTCLPDIGENPNYGYTNFDSFGWAMLNIFQLVTLDFWEDLYDKVIRANGYWNVVFFAIAVFCSSYYLINLMLAVVAIAYEEEVQADARLQELINLPLQDSNLNSSMNVMGKSEIDVNRTYKHDKTSVNDNEDNVFINKKSKSKRNSKNIINEISKENPRKSIEISLNVMDIPSTKAKKSIPKTENILKRMMDSSSQTIVTTIPTVTKENFISINDAAEPSNSIKQQSEQSCVSNEVSDNNSNQAFSINESLNAQVNLHFIQTWFQYISGFNIVQYIEKREISTCVILVDSEFSTIISVDTYRDRDEFDIPDYIVEDLQDEEAEKMVDRNCAVCSINKKKSYKRWLQFQNTLYNVVGDFIFEMVITFCIALNVLVMAMEYHDMNASFKYSLKIANIVFTSIFIIEAIFKLLALSKQYFSSKWNIFDFIIVLASIIDLGVDSVDGLSVLRAFRLLRLLRVFKLAQTWNTMRVLLYIIINTLGALGNITVVLLIVIYIFAVIGMQLFNGSYEPHFYIDKSKPAWHFDDFPHSLLLIFRILCGEWIEPLWDCMRPNGQLCILVIVPTLVIGNFMVLNLFLALLLSSFASDSLHHTNESTDEDSHMIRGIKKIKNLFKKSSIVKKNKPLTLMIDHLANQRHITILNQQNKFVDSGNSGKMNIIQKKALTSAIKKISKLENSDTTNSDIAENRQLGKTSLALSSNRPSLPVKELDEEVEDEAKQEMTNCLPNLKIFEKLNIKFDSTNFSKNWKRMRMYSFRITEHKSFEYFILAIIFASSISLCFEDIYIDDNPILKTALSNLDIIFTIIFMMEMVFKWISLGFYRYFTSFWSLLDFFIVVISLITLATQSDSDQISSLRALRTFRAFRPLRAVSRWQGMRIVVNALMVSIPSIANVMLVCSLFWLIFSIAGVQLFGGKFYKCLDSAGELLNANLIKNKTMCLNMGYRWQNSKVNFDNAIGGYLALFQVATFEGWMEIIQDATRVNDVDKQPFHESNFHANWFFMLFIIIGSFFTLNLLVGVIIDNFNCQKKKYDGNYLDVFLTPNQRGYYNTLKRLTSKRPIKNIKRPKGQLQNLFYDISISIKFELVIVILIVINTIIMTIEHYRQRITYSVVIEIANVLFTTTFLMEAIVKIIGMRWHYFRQGWNIFDFIIVITSILSVIFEEAVRNIFITPTLLRVVRVFRIGRALRLIKWAKGIRKLMFALIISFPALVNIGMLLLLIIFIYSIFGMSLFGHVKNTFGMNDLVNFQTFPSSFLVLLRLTTAAGWNEILDPLMISEPDCDPNFWTNPQGVKVKGPNGDCGNYYIAIAFMVSFIFVTYLIIINMYIAVILENFTIAHEQEEVGITEDDFDSYYSSWKIFDPYATQFIKFEDLYDFVDTVDPPLGIRKPNEISLVALDIPIVIGDKIHCLDILIALCKHVLGNIEQSKELIQLKDALDAHYTKVFPIREGQIVISSTMKRKKEDVAAKTLQRAYRKHRNANISSNLKAITQMAIKSKDLSSSGTHGGTISNESISARTTPMLDKNQKHL</sequence>
<dbReference type="SUPFAM" id="SSF81324">
    <property type="entry name" value="Voltage-gated potassium channels"/>
    <property type="match status" value="4"/>
</dbReference>
<evidence type="ECO:0000256" key="16">
    <source>
        <dbReference type="RuleBase" id="RU361132"/>
    </source>
</evidence>
<gene>
    <name evidence="21" type="ORF">A3Q56_03758</name>
</gene>
<feature type="transmembrane region" description="Helical" evidence="16">
    <location>
        <begin position="1203"/>
        <end position="1222"/>
    </location>
</feature>
<comment type="caution">
    <text evidence="21">The sequence shown here is derived from an EMBL/GenBank/DDBJ whole genome shotgun (WGS) entry which is preliminary data.</text>
</comment>
<keyword evidence="13" id="KW-0325">Glycoprotein</keyword>
<keyword evidence="17" id="KW-0175">Coiled coil</keyword>
<dbReference type="PRINTS" id="PR00170">
    <property type="entry name" value="NACHANNEL"/>
</dbReference>
<evidence type="ECO:0000259" key="20">
    <source>
        <dbReference type="Pfam" id="PF16905"/>
    </source>
</evidence>
<dbReference type="InterPro" id="IPR031649">
    <property type="entry name" value="GPHH_dom"/>
</dbReference>
<evidence type="ECO:0000256" key="15">
    <source>
        <dbReference type="ARBA" id="ARBA00023303"/>
    </source>
</evidence>
<evidence type="ECO:0000256" key="5">
    <source>
        <dbReference type="ARBA" id="ARBA00022692"/>
    </source>
</evidence>
<evidence type="ECO:0000256" key="13">
    <source>
        <dbReference type="ARBA" id="ARBA00023180"/>
    </source>
</evidence>
<feature type="transmembrane region" description="Helical" evidence="16">
    <location>
        <begin position="795"/>
        <end position="818"/>
    </location>
</feature>
<keyword evidence="3 16" id="KW-0894">Sodium channel</keyword>
<keyword evidence="10 16" id="KW-0406">Ion transport</keyword>
<dbReference type="FunFam" id="1.20.120.350:FF:000068">
    <property type="entry name" value="Sodium channel protein"/>
    <property type="match status" value="1"/>
</dbReference>
<protein>
    <recommendedName>
        <fullName evidence="16">Sodium channel protein</fullName>
    </recommendedName>
</protein>
<feature type="transmembrane region" description="Helical" evidence="16">
    <location>
        <begin position="1707"/>
        <end position="1734"/>
    </location>
</feature>
<dbReference type="PANTHER" id="PTHR10037">
    <property type="entry name" value="VOLTAGE-GATED CATION CHANNEL CALCIUM AND SODIUM"/>
    <property type="match status" value="1"/>
</dbReference>
<feature type="transmembrane region" description="Helical" evidence="16">
    <location>
        <begin position="830"/>
        <end position="857"/>
    </location>
</feature>
<evidence type="ECO:0000256" key="10">
    <source>
        <dbReference type="ARBA" id="ARBA00023065"/>
    </source>
</evidence>
<evidence type="ECO:0000313" key="22">
    <source>
        <dbReference type="Proteomes" id="UP000078046"/>
    </source>
</evidence>
<feature type="transmembrane region" description="Helical" evidence="16">
    <location>
        <begin position="1546"/>
        <end position="1565"/>
    </location>
</feature>
<feature type="domain" description="Ion transport" evidence="19">
    <location>
        <begin position="765"/>
        <end position="993"/>
    </location>
</feature>
<feature type="transmembrane region" description="Helical" evidence="16">
    <location>
        <begin position="1513"/>
        <end position="1534"/>
    </location>
</feature>
<keyword evidence="15 16" id="KW-0407">Ion channel</keyword>
<keyword evidence="22" id="KW-1185">Reference proteome</keyword>
<feature type="domain" description="Voltage-dependent L-type calcium channel IQ-associated" evidence="20">
    <location>
        <begin position="1756"/>
        <end position="1792"/>
    </location>
</feature>
<dbReference type="InterPro" id="IPR001696">
    <property type="entry name" value="Na_channel_asu"/>
</dbReference>
<feature type="transmembrane region" description="Helical" evidence="16">
    <location>
        <begin position="270"/>
        <end position="288"/>
    </location>
</feature>
<feature type="transmembrane region" description="Helical" evidence="16">
    <location>
        <begin position="765"/>
        <end position="783"/>
    </location>
</feature>
<evidence type="ECO:0000256" key="14">
    <source>
        <dbReference type="ARBA" id="ARBA00023201"/>
    </source>
</evidence>
<feature type="transmembrane region" description="Helical" evidence="16">
    <location>
        <begin position="877"/>
        <end position="906"/>
    </location>
</feature>
<keyword evidence="12" id="KW-1015">Disulfide bond</keyword>
<feature type="transmembrane region" description="Helical" evidence="16">
    <location>
        <begin position="460"/>
        <end position="486"/>
    </location>
</feature>
<keyword evidence="2 16" id="KW-0813">Transport</keyword>
<comment type="caution">
    <text evidence="16">Lacks conserved residue(s) required for the propagation of feature annotation.</text>
</comment>
<dbReference type="Pfam" id="PF16905">
    <property type="entry name" value="GPHH"/>
    <property type="match status" value="1"/>
</dbReference>
<dbReference type="GO" id="GO:0022843">
    <property type="term" value="F:voltage-gated monoatomic cation channel activity"/>
    <property type="evidence" value="ECO:0007669"/>
    <property type="project" value="UniProtKB-ARBA"/>
</dbReference>
<feature type="domain" description="Ion transport" evidence="19">
    <location>
        <begin position="206"/>
        <end position="489"/>
    </location>
</feature>
<evidence type="ECO:0000256" key="11">
    <source>
        <dbReference type="ARBA" id="ARBA00023136"/>
    </source>
</evidence>
<dbReference type="InterPro" id="IPR005821">
    <property type="entry name" value="Ion_trans_dom"/>
</dbReference>
<accession>A0A177B2L2</accession>